<accession>A0A2G9UX95</accession>
<protein>
    <submittedName>
        <fullName evidence="2">Uncharacterized protein</fullName>
    </submittedName>
</protein>
<dbReference type="EMBL" id="KZ345213">
    <property type="protein sequence ID" value="PIO74844.1"/>
    <property type="molecule type" value="Genomic_DNA"/>
</dbReference>
<keyword evidence="3" id="KW-1185">Reference proteome</keyword>
<reference evidence="2 3" key="1">
    <citation type="submission" date="2015-09" db="EMBL/GenBank/DDBJ databases">
        <title>Draft genome of the parasitic nematode Teladorsagia circumcincta isolate WARC Sus (inbred).</title>
        <authorList>
            <person name="Mitreva M."/>
        </authorList>
    </citation>
    <scope>NUCLEOTIDE SEQUENCE [LARGE SCALE GENOMIC DNA]</scope>
    <source>
        <strain evidence="2 3">S</strain>
    </source>
</reference>
<feature type="region of interest" description="Disordered" evidence="1">
    <location>
        <begin position="1"/>
        <end position="23"/>
    </location>
</feature>
<dbReference type="Proteomes" id="UP000230423">
    <property type="component" value="Unassembled WGS sequence"/>
</dbReference>
<feature type="compositionally biased region" description="Basic and acidic residues" evidence="1">
    <location>
        <begin position="1"/>
        <end position="12"/>
    </location>
</feature>
<sequence length="163" mass="18132">MKQLEISEKSEKDDDMDCSEVKRPRLEDMYQRRYIPVAKHLPEHTYFQISTNRAIFPGAELYYDLETGAVCQPTSYRPDGAARFGVTSDEDDDDDEDGESCTGPASRACSMPDSSECVDTVDIGPRASSCEPMVDLDSRISAAEFHALLNKRGFEDDSDGSDP</sequence>
<proteinExistence type="predicted"/>
<dbReference type="OrthoDB" id="10443130at2759"/>
<feature type="region of interest" description="Disordered" evidence="1">
    <location>
        <begin position="74"/>
        <end position="110"/>
    </location>
</feature>
<name>A0A2G9UX95_TELCI</name>
<feature type="compositionally biased region" description="Acidic residues" evidence="1">
    <location>
        <begin position="88"/>
        <end position="99"/>
    </location>
</feature>
<evidence type="ECO:0000256" key="1">
    <source>
        <dbReference type="SAM" id="MobiDB-lite"/>
    </source>
</evidence>
<evidence type="ECO:0000313" key="3">
    <source>
        <dbReference type="Proteomes" id="UP000230423"/>
    </source>
</evidence>
<evidence type="ECO:0000313" key="2">
    <source>
        <dbReference type="EMBL" id="PIO74844.1"/>
    </source>
</evidence>
<gene>
    <name evidence="2" type="ORF">TELCIR_03139</name>
</gene>
<organism evidence="2 3">
    <name type="scientific">Teladorsagia circumcincta</name>
    <name type="common">Brown stomach worm</name>
    <name type="synonym">Ostertagia circumcincta</name>
    <dbReference type="NCBI Taxonomy" id="45464"/>
    <lineage>
        <taxon>Eukaryota</taxon>
        <taxon>Metazoa</taxon>
        <taxon>Ecdysozoa</taxon>
        <taxon>Nematoda</taxon>
        <taxon>Chromadorea</taxon>
        <taxon>Rhabditida</taxon>
        <taxon>Rhabditina</taxon>
        <taxon>Rhabditomorpha</taxon>
        <taxon>Strongyloidea</taxon>
        <taxon>Trichostrongylidae</taxon>
        <taxon>Teladorsagia</taxon>
    </lineage>
</organism>
<dbReference type="AlphaFoldDB" id="A0A2G9UX95"/>